<feature type="region of interest" description="Disordered" evidence="12">
    <location>
        <begin position="312"/>
        <end position="340"/>
    </location>
</feature>
<comment type="caution">
    <text evidence="15">The sequence shown here is derived from an EMBL/GenBank/DDBJ whole genome shotgun (WGS) entry which is preliminary data.</text>
</comment>
<comment type="similarity">
    <text evidence="9">Belongs to the polysaccharide monooxygenase AA9 family.</text>
</comment>
<proteinExistence type="inferred from homology"/>
<feature type="compositionally biased region" description="Low complexity" evidence="12">
    <location>
        <begin position="312"/>
        <end position="327"/>
    </location>
</feature>
<dbReference type="InterPro" id="IPR005103">
    <property type="entry name" value="AA9_LPMO"/>
</dbReference>
<organism evidence="15 16">
    <name type="scientific">Paraconiothyrium brasiliense</name>
    <dbReference type="NCBI Taxonomy" id="300254"/>
    <lineage>
        <taxon>Eukaryota</taxon>
        <taxon>Fungi</taxon>
        <taxon>Dikarya</taxon>
        <taxon>Ascomycota</taxon>
        <taxon>Pezizomycotina</taxon>
        <taxon>Dothideomycetes</taxon>
        <taxon>Pleosporomycetidae</taxon>
        <taxon>Pleosporales</taxon>
        <taxon>Massarineae</taxon>
        <taxon>Didymosphaeriaceae</taxon>
        <taxon>Paraconiothyrium</taxon>
    </lineage>
</organism>
<evidence type="ECO:0000256" key="1">
    <source>
        <dbReference type="ARBA" id="ARBA00001973"/>
    </source>
</evidence>
<gene>
    <name evidence="15" type="ORF">SLS60_006183</name>
</gene>
<evidence type="ECO:0000313" key="16">
    <source>
        <dbReference type="Proteomes" id="UP001521785"/>
    </source>
</evidence>
<dbReference type="InterPro" id="IPR049892">
    <property type="entry name" value="AA9"/>
</dbReference>
<feature type="compositionally biased region" description="Polar residues" evidence="12">
    <location>
        <begin position="328"/>
        <end position="340"/>
    </location>
</feature>
<evidence type="ECO:0000256" key="9">
    <source>
        <dbReference type="ARBA" id="ARBA00044502"/>
    </source>
</evidence>
<evidence type="ECO:0000256" key="13">
    <source>
        <dbReference type="SAM" id="SignalP"/>
    </source>
</evidence>
<evidence type="ECO:0000256" key="6">
    <source>
        <dbReference type="ARBA" id="ARBA00023157"/>
    </source>
</evidence>
<evidence type="ECO:0000256" key="4">
    <source>
        <dbReference type="ARBA" id="ARBA00023001"/>
    </source>
</evidence>
<protein>
    <recommendedName>
        <fullName evidence="11">AA9 family lytic polysaccharide monooxygenase</fullName>
        <ecNumber evidence="11">1.14.99.56</ecNumber>
    </recommendedName>
    <alternativeName>
        <fullName evidence="11">Endo-beta-1,4-glucanase</fullName>
    </alternativeName>
    <alternativeName>
        <fullName evidence="11">Glycosyl hydrolase 61 family protein</fullName>
    </alternativeName>
</protein>
<dbReference type="Pfam" id="PF03443">
    <property type="entry name" value="AA9"/>
    <property type="match status" value="1"/>
</dbReference>
<accession>A0ABR3REH3</accession>
<keyword evidence="13" id="KW-0732">Signal</keyword>
<evidence type="ECO:0000256" key="2">
    <source>
        <dbReference type="ARBA" id="ARBA00004613"/>
    </source>
</evidence>
<dbReference type="CDD" id="cd21175">
    <property type="entry name" value="LPMO_AA9"/>
    <property type="match status" value="1"/>
</dbReference>
<feature type="chain" id="PRO_5046972295" description="AA9 family lytic polysaccharide monooxygenase" evidence="13">
    <location>
        <begin position="20"/>
        <end position="379"/>
    </location>
</feature>
<comment type="cofactor">
    <cofactor evidence="1">
        <name>Cu(2+)</name>
        <dbReference type="ChEBI" id="CHEBI:29036"/>
    </cofactor>
</comment>
<evidence type="ECO:0000256" key="3">
    <source>
        <dbReference type="ARBA" id="ARBA00022525"/>
    </source>
</evidence>
<evidence type="ECO:0000256" key="12">
    <source>
        <dbReference type="SAM" id="MobiDB-lite"/>
    </source>
</evidence>
<name>A0ABR3REH3_9PLEO</name>
<evidence type="ECO:0000256" key="5">
    <source>
        <dbReference type="ARBA" id="ARBA00023008"/>
    </source>
</evidence>
<dbReference type="Gene3D" id="2.70.50.70">
    <property type="match status" value="1"/>
</dbReference>
<evidence type="ECO:0000256" key="7">
    <source>
        <dbReference type="ARBA" id="ARBA00023277"/>
    </source>
</evidence>
<feature type="signal peptide" evidence="13">
    <location>
        <begin position="1"/>
        <end position="19"/>
    </location>
</feature>
<comment type="subcellular location">
    <subcellularLocation>
        <location evidence="2 11">Secreted</location>
    </subcellularLocation>
</comment>
<sequence length="379" mass="37475">MKTAVAFALAAGKLAAAHATFQSFVIDGKDQGQHTAVRTPSNSNNPILDVTSSAMTCNGGTEAADTIEVAAGSEIGLQWHHNDGASTSGDADEPIASSHKGPVIVYIAPAESNGDGDVWVKLQQDGLTGTTWGVDNFITNKGLINVKIPDLAAGDYLIRPEIIALHEASTQGKTQFYNGCGQIKVTGSGSTSLPSGVAFPGAYSATDPGVLCNIYSGDVACTASGSAGYDVPGPEVWDGASSGSGSGSASSAAPASSATPTATAAASSAAVSSAAATTSAAAVSSAAATSAPAATSSAIAAPAPTIGSGYDTGASATQSAAQPTATAVENNEGSGSGSTLPESFTISEFISWLETKTGSATAKRFARAFARRAHARDFA</sequence>
<evidence type="ECO:0000313" key="15">
    <source>
        <dbReference type="EMBL" id="KAL1602762.1"/>
    </source>
</evidence>
<keyword evidence="4 11" id="KW-0136">Cellulose degradation</keyword>
<evidence type="ECO:0000256" key="8">
    <source>
        <dbReference type="ARBA" id="ARBA00023326"/>
    </source>
</evidence>
<comment type="function">
    <text evidence="11">Lytic polysaccharide monooxygenase (LMPO) that depolymerizes crystalline and amorphous polysaccharides via the oxidation of scissile alpha- or beta-(1-4)-glycosidic bonds, yielding C1 and/or C4 oxidation products. Catalysis by LPMOs requires the reduction of the active-site copper from Cu(II) to Cu(I) by a reducing agent and H(2)O(2) or O(2) as a cosubstrate.</text>
</comment>
<reference evidence="15 16" key="1">
    <citation type="submission" date="2024-02" db="EMBL/GenBank/DDBJ databases">
        <title>De novo assembly and annotation of 12 fungi associated with fruit tree decline syndrome in Ontario, Canada.</title>
        <authorList>
            <person name="Sulman M."/>
            <person name="Ellouze W."/>
            <person name="Ilyukhin E."/>
        </authorList>
    </citation>
    <scope>NUCLEOTIDE SEQUENCE [LARGE SCALE GENOMIC DNA]</scope>
    <source>
        <strain evidence="15 16">M42-189</strain>
    </source>
</reference>
<keyword evidence="8 11" id="KW-0624">Polysaccharide degradation</keyword>
<dbReference type="PANTHER" id="PTHR33353:SF17">
    <property type="entry name" value="ENDO-BETA-1,4-GLUCANASE D"/>
    <property type="match status" value="1"/>
</dbReference>
<dbReference type="Proteomes" id="UP001521785">
    <property type="component" value="Unassembled WGS sequence"/>
</dbReference>
<keyword evidence="16" id="KW-1185">Reference proteome</keyword>
<keyword evidence="6 11" id="KW-1015">Disulfide bond</keyword>
<evidence type="ECO:0000256" key="11">
    <source>
        <dbReference type="RuleBase" id="RU368122"/>
    </source>
</evidence>
<dbReference type="EMBL" id="JAKJXO020000007">
    <property type="protein sequence ID" value="KAL1602762.1"/>
    <property type="molecule type" value="Genomic_DNA"/>
</dbReference>
<feature type="domain" description="Auxiliary Activity family 9 catalytic" evidence="14">
    <location>
        <begin position="18"/>
        <end position="216"/>
    </location>
</feature>
<dbReference type="PANTHER" id="PTHR33353">
    <property type="entry name" value="PUTATIVE (AFU_ORTHOLOGUE AFUA_1G12560)-RELATED"/>
    <property type="match status" value="1"/>
</dbReference>
<keyword evidence="5" id="KW-0186">Copper</keyword>
<keyword evidence="7 11" id="KW-0119">Carbohydrate metabolism</keyword>
<keyword evidence="3 11" id="KW-0964">Secreted</keyword>
<dbReference type="EC" id="1.14.99.56" evidence="11"/>
<evidence type="ECO:0000256" key="10">
    <source>
        <dbReference type="ARBA" id="ARBA00045077"/>
    </source>
</evidence>
<comment type="domain">
    <text evidence="11">Has a modular structure: an endo-beta-1,4-glucanase catalytic module at the N-terminus, a linker rich in serines and threonines, and a C-terminal carbohydrate-binding module (CBM).</text>
</comment>
<evidence type="ECO:0000259" key="14">
    <source>
        <dbReference type="Pfam" id="PF03443"/>
    </source>
</evidence>
<comment type="catalytic activity">
    <reaction evidence="10 11">
        <text>[(1-&gt;4)-beta-D-glucosyl]n+m + reduced acceptor + O2 = 4-dehydro-beta-D-glucosyl-[(1-&gt;4)-beta-D-glucosyl]n-1 + [(1-&gt;4)-beta-D-glucosyl]m + acceptor + H2O.</text>
        <dbReference type="EC" id="1.14.99.56"/>
    </reaction>
</comment>